<feature type="compositionally biased region" description="Polar residues" evidence="1">
    <location>
        <begin position="31"/>
        <end position="42"/>
    </location>
</feature>
<dbReference type="GeneID" id="57962457"/>
<dbReference type="RefSeq" id="WP_002594383.1">
    <property type="nucleotide sequence ID" value="NZ_KB850987.1"/>
</dbReference>
<feature type="region of interest" description="Disordered" evidence="1">
    <location>
        <begin position="27"/>
        <end position="56"/>
    </location>
</feature>
<dbReference type="HOGENOM" id="CLU_1303124_0_0_9"/>
<dbReference type="PROSITE" id="PS51257">
    <property type="entry name" value="PROKAR_LIPOPROTEIN"/>
    <property type="match status" value="1"/>
</dbReference>
<evidence type="ECO:0000313" key="4">
    <source>
        <dbReference type="Proteomes" id="UP000013085"/>
    </source>
</evidence>
<evidence type="ECO:0008006" key="5">
    <source>
        <dbReference type="Google" id="ProtNLM"/>
    </source>
</evidence>
<dbReference type="Proteomes" id="UP000013085">
    <property type="component" value="Unassembled WGS sequence"/>
</dbReference>
<sequence length="211" mass="22538">MKRHSLMITAAALAAAMVLGTGCAKKPGVETSETVTSQASAEETTKAPETTVKAPETTEQAAEAKEVYHMLQGTVTKVTEDGAVFTLQADDGRDYDISQSDIRDVEVEIDENVQIAIAYIGEPLGRPEDVTLVVALPEQEEWSILTEKGTTTANAMSSFTMKTDDGQELSFLKDNCPIEEGALAGDSGDKVTVTYVNSQGVNYPVEIKGTK</sequence>
<reference evidence="3 4" key="1">
    <citation type="submission" date="2013-01" db="EMBL/GenBank/DDBJ databases">
        <title>The Genome Sequence of Clostridium clostridioforme 90A8.</title>
        <authorList>
            <consortium name="The Broad Institute Genome Sequencing Platform"/>
            <person name="Earl A."/>
            <person name="Ward D."/>
            <person name="Feldgarden M."/>
            <person name="Gevers D."/>
            <person name="Courvalin P."/>
            <person name="Lambert T."/>
            <person name="Walker B."/>
            <person name="Young S.K."/>
            <person name="Zeng Q."/>
            <person name="Gargeya S."/>
            <person name="Fitzgerald M."/>
            <person name="Haas B."/>
            <person name="Abouelleil A."/>
            <person name="Alvarado L."/>
            <person name="Arachchi H.M."/>
            <person name="Berlin A.M."/>
            <person name="Chapman S.B."/>
            <person name="Dewar J."/>
            <person name="Goldberg J."/>
            <person name="Griggs A."/>
            <person name="Gujja S."/>
            <person name="Hansen M."/>
            <person name="Howarth C."/>
            <person name="Imamovic A."/>
            <person name="Larimer J."/>
            <person name="McCowan C."/>
            <person name="Murphy C."/>
            <person name="Neiman D."/>
            <person name="Pearson M."/>
            <person name="Priest M."/>
            <person name="Roberts A."/>
            <person name="Saif S."/>
            <person name="Shea T."/>
            <person name="Sisk P."/>
            <person name="Sykes S."/>
            <person name="Wortman J."/>
            <person name="Nusbaum C."/>
            <person name="Birren B."/>
        </authorList>
    </citation>
    <scope>NUCLEOTIDE SEQUENCE [LARGE SCALE GENOMIC DNA]</scope>
    <source>
        <strain evidence="3 4">90A8</strain>
    </source>
</reference>
<protein>
    <recommendedName>
        <fullName evidence="5">Lipoprotein</fullName>
    </recommendedName>
</protein>
<dbReference type="AlphaFoldDB" id="A0A0E2HGK9"/>
<comment type="caution">
    <text evidence="3">The sequence shown here is derived from an EMBL/GenBank/DDBJ whole genome shotgun (WGS) entry which is preliminary data.</text>
</comment>
<dbReference type="PATRIC" id="fig|999408.3.peg.727"/>
<keyword evidence="2" id="KW-0732">Signal</keyword>
<dbReference type="EMBL" id="AGYR01000005">
    <property type="protein sequence ID" value="ENZ19297.1"/>
    <property type="molecule type" value="Genomic_DNA"/>
</dbReference>
<evidence type="ECO:0000256" key="1">
    <source>
        <dbReference type="SAM" id="MobiDB-lite"/>
    </source>
</evidence>
<feature type="chain" id="PRO_5002395507" description="Lipoprotein" evidence="2">
    <location>
        <begin position="25"/>
        <end position="211"/>
    </location>
</feature>
<evidence type="ECO:0000256" key="2">
    <source>
        <dbReference type="SAM" id="SignalP"/>
    </source>
</evidence>
<feature type="signal peptide" evidence="2">
    <location>
        <begin position="1"/>
        <end position="24"/>
    </location>
</feature>
<evidence type="ECO:0000313" key="3">
    <source>
        <dbReference type="EMBL" id="ENZ19297.1"/>
    </source>
</evidence>
<organism evidence="3 4">
    <name type="scientific">[Clostridium] clostridioforme 90A8</name>
    <dbReference type="NCBI Taxonomy" id="999408"/>
    <lineage>
        <taxon>Bacteria</taxon>
        <taxon>Bacillati</taxon>
        <taxon>Bacillota</taxon>
        <taxon>Clostridia</taxon>
        <taxon>Lachnospirales</taxon>
        <taxon>Lachnospiraceae</taxon>
        <taxon>Enterocloster</taxon>
    </lineage>
</organism>
<gene>
    <name evidence="3" type="ORF">HMPREF1090_00681</name>
</gene>
<name>A0A0E2HGK9_9FIRM</name>
<accession>A0A0E2HGK9</accession>
<proteinExistence type="predicted"/>